<name>A0A8J2JHN6_9HEXA</name>
<proteinExistence type="predicted"/>
<dbReference type="Proteomes" id="UP000708208">
    <property type="component" value="Unassembled WGS sequence"/>
</dbReference>
<organism evidence="2 3">
    <name type="scientific">Allacma fusca</name>
    <dbReference type="NCBI Taxonomy" id="39272"/>
    <lineage>
        <taxon>Eukaryota</taxon>
        <taxon>Metazoa</taxon>
        <taxon>Ecdysozoa</taxon>
        <taxon>Arthropoda</taxon>
        <taxon>Hexapoda</taxon>
        <taxon>Collembola</taxon>
        <taxon>Symphypleona</taxon>
        <taxon>Sminthuridae</taxon>
        <taxon>Allacma</taxon>
    </lineage>
</organism>
<gene>
    <name evidence="2" type="ORF">AFUS01_LOCUS8337</name>
</gene>
<evidence type="ECO:0000256" key="1">
    <source>
        <dbReference type="SAM" id="MobiDB-lite"/>
    </source>
</evidence>
<dbReference type="EMBL" id="CAJVCH010057670">
    <property type="protein sequence ID" value="CAG7718987.1"/>
    <property type="molecule type" value="Genomic_DNA"/>
</dbReference>
<evidence type="ECO:0000313" key="3">
    <source>
        <dbReference type="Proteomes" id="UP000708208"/>
    </source>
</evidence>
<keyword evidence="3" id="KW-1185">Reference proteome</keyword>
<dbReference type="AlphaFoldDB" id="A0A8J2JHN6"/>
<sequence>MGRTSKTLCRNPFVKKGHSKTQGQNLLFVEQRELLQQHYPSITVSLYDQYCVGCYKSVLKWLPLGASDTSPAGQIDQHESIQGPGLSVAGTGEEKSPPRKLPKILQILCPCV</sequence>
<comment type="caution">
    <text evidence="2">The sequence shown here is derived from an EMBL/GenBank/DDBJ whole genome shotgun (WGS) entry which is preliminary data.</text>
</comment>
<protein>
    <submittedName>
        <fullName evidence="2">Uncharacterized protein</fullName>
    </submittedName>
</protein>
<evidence type="ECO:0000313" key="2">
    <source>
        <dbReference type="EMBL" id="CAG7718987.1"/>
    </source>
</evidence>
<accession>A0A8J2JHN6</accession>
<feature type="region of interest" description="Disordered" evidence="1">
    <location>
        <begin position="70"/>
        <end position="99"/>
    </location>
</feature>
<reference evidence="2" key="1">
    <citation type="submission" date="2021-06" db="EMBL/GenBank/DDBJ databases">
        <authorList>
            <person name="Hodson N. C."/>
            <person name="Mongue J. A."/>
            <person name="Jaron S. K."/>
        </authorList>
    </citation>
    <scope>NUCLEOTIDE SEQUENCE</scope>
</reference>